<dbReference type="Proteomes" id="UP001595851">
    <property type="component" value="Unassembled WGS sequence"/>
</dbReference>
<gene>
    <name evidence="1" type="ORF">ACFOY2_13010</name>
</gene>
<name>A0ABV8G2C4_9ACTN</name>
<keyword evidence="2" id="KW-1185">Reference proteome</keyword>
<dbReference type="Gene3D" id="3.40.50.10420">
    <property type="entry name" value="NagB/RpiA/CoA transferase-like"/>
    <property type="match status" value="1"/>
</dbReference>
<evidence type="ECO:0000313" key="2">
    <source>
        <dbReference type="Proteomes" id="UP001595851"/>
    </source>
</evidence>
<sequence>MGLDDEKNAVRERIWSALIDSEISAPDARGHIPHFVGSDKAAELLATTETWRRARTVKANPDTAQLPVRARALVEGKILYMAVPKIATIEPFYLIDPAHSTLPPGQAALSSTAAKASPRVGTEQMRSIDLVVCGTVAVNREGVRLGKGAGYSDIEVALLIEDGLVTDDTVIVTTVHSLQVVDDALPESEHDFRVDLIVTEKEIITCPRSARPSGLIWSSMPTDKIAAIPILAARAKRDASYVRSRRRQPWTIEP</sequence>
<dbReference type="InterPro" id="IPR002698">
    <property type="entry name" value="FTHF_cligase"/>
</dbReference>
<comment type="caution">
    <text evidence="1">The sequence shown here is derived from an EMBL/GenBank/DDBJ whole genome shotgun (WGS) entry which is preliminary data.</text>
</comment>
<dbReference type="InterPro" id="IPR037171">
    <property type="entry name" value="NagB/RpiA_transferase-like"/>
</dbReference>
<accession>A0ABV8G2C4</accession>
<organism evidence="1 2">
    <name type="scientific">Nonomuraea purpurea</name>
    <dbReference type="NCBI Taxonomy" id="1849276"/>
    <lineage>
        <taxon>Bacteria</taxon>
        <taxon>Bacillati</taxon>
        <taxon>Actinomycetota</taxon>
        <taxon>Actinomycetes</taxon>
        <taxon>Streptosporangiales</taxon>
        <taxon>Streptosporangiaceae</taxon>
        <taxon>Nonomuraea</taxon>
    </lineage>
</organism>
<dbReference type="EMBL" id="JBHSBI010000005">
    <property type="protein sequence ID" value="MFC4008146.1"/>
    <property type="molecule type" value="Genomic_DNA"/>
</dbReference>
<dbReference type="SUPFAM" id="SSF100950">
    <property type="entry name" value="NagB/RpiA/CoA transferase-like"/>
    <property type="match status" value="1"/>
</dbReference>
<reference evidence="2" key="1">
    <citation type="journal article" date="2019" name="Int. J. Syst. Evol. Microbiol.">
        <title>The Global Catalogue of Microorganisms (GCM) 10K type strain sequencing project: providing services to taxonomists for standard genome sequencing and annotation.</title>
        <authorList>
            <consortium name="The Broad Institute Genomics Platform"/>
            <consortium name="The Broad Institute Genome Sequencing Center for Infectious Disease"/>
            <person name="Wu L."/>
            <person name="Ma J."/>
        </authorList>
    </citation>
    <scope>NUCLEOTIDE SEQUENCE [LARGE SCALE GENOMIC DNA]</scope>
    <source>
        <strain evidence="2">TBRC 1276</strain>
    </source>
</reference>
<evidence type="ECO:0000313" key="1">
    <source>
        <dbReference type="EMBL" id="MFC4008146.1"/>
    </source>
</evidence>
<protein>
    <submittedName>
        <fullName evidence="1">5-formyltetrahydrofolate cyclo-ligase</fullName>
    </submittedName>
</protein>
<dbReference type="InterPro" id="IPR024185">
    <property type="entry name" value="FTHF_cligase-like_sf"/>
</dbReference>
<dbReference type="PANTHER" id="PTHR13017">
    <property type="entry name" value="5-FORMYLTETRAHYDROFOLATE CYCLO-LIGASE-RELATED"/>
    <property type="match status" value="1"/>
</dbReference>
<dbReference type="Pfam" id="PF01812">
    <property type="entry name" value="5-FTHF_cyc-lig"/>
    <property type="match status" value="1"/>
</dbReference>
<proteinExistence type="predicted"/>
<dbReference type="RefSeq" id="WP_379528226.1">
    <property type="nucleotide sequence ID" value="NZ_JBHSBI010000005.1"/>
</dbReference>
<dbReference type="PANTHER" id="PTHR13017:SF0">
    <property type="entry name" value="METHENYLTETRAHYDROFOLATE SYNTHASE DOMAIN-CONTAINING PROTEIN"/>
    <property type="match status" value="1"/>
</dbReference>